<organism evidence="1 2">
    <name type="scientific">Anaerostipes rhamnosivorans</name>
    <dbReference type="NCBI Taxonomy" id="1229621"/>
    <lineage>
        <taxon>Bacteria</taxon>
        <taxon>Bacillati</taxon>
        <taxon>Bacillota</taxon>
        <taxon>Clostridia</taxon>
        <taxon>Lachnospirales</taxon>
        <taxon>Lachnospiraceae</taxon>
        <taxon>Anaerostipes</taxon>
    </lineage>
</organism>
<dbReference type="EMBL" id="CP040058">
    <property type="protein sequence ID" value="QCP35783.1"/>
    <property type="molecule type" value="Genomic_DNA"/>
</dbReference>
<gene>
    <name evidence="1" type="ORF">AR1Y2_2329</name>
</gene>
<sequence>MERIVLTNDCRSFHCWSPFFCEIIITKNWKKVKLHKKEEIKG</sequence>
<evidence type="ECO:0000313" key="2">
    <source>
        <dbReference type="Proteomes" id="UP000298653"/>
    </source>
</evidence>
<dbReference type="AlphaFoldDB" id="A0A4P8IIH7"/>
<proteinExistence type="predicted"/>
<keyword evidence="2" id="KW-1185">Reference proteome</keyword>
<accession>A0A4P8IIH7</accession>
<evidence type="ECO:0000313" key="1">
    <source>
        <dbReference type="EMBL" id="QCP35783.1"/>
    </source>
</evidence>
<name>A0A4P8IIH7_9FIRM</name>
<protein>
    <submittedName>
        <fullName evidence="1">Uncharacterized protein</fullName>
    </submittedName>
</protein>
<dbReference type="KEGG" id="arf:AR1Y2_2329"/>
<dbReference type="Proteomes" id="UP000298653">
    <property type="component" value="Chromosome"/>
</dbReference>
<reference evidence="1 2" key="1">
    <citation type="submission" date="2019-05" db="EMBL/GenBank/DDBJ databases">
        <title>Complete genome sequencing of Anaerostipes rhamnosivorans.</title>
        <authorList>
            <person name="Bui T.P.N."/>
            <person name="de Vos W.M."/>
        </authorList>
    </citation>
    <scope>NUCLEOTIDE SEQUENCE [LARGE SCALE GENOMIC DNA]</scope>
    <source>
        <strain evidence="1 2">1y2</strain>
    </source>
</reference>